<reference evidence="2" key="2">
    <citation type="submission" date="2025-08" db="UniProtKB">
        <authorList>
            <consortium name="RefSeq"/>
        </authorList>
    </citation>
    <scope>IDENTIFICATION</scope>
    <source>
        <tissue evidence="2">Leaf</tissue>
    </source>
</reference>
<accession>A0A1S4BZ39</accession>
<dbReference type="STRING" id="4097.A0A1S4BZ39"/>
<keyword evidence="1" id="KW-1185">Reference proteome</keyword>
<sequence>MQTETIIKVVVFIAYIYKYKSSKMQTRLAISSATKLHRLLLAQSQKSVEYLPNRFCSSTVGRTADPAVHSGPLEGDDLEESVKAAENEGKQPNIKPGKDNEAFVPPKSPTGSSQKIESTGVNKPIDPLTQQKRHKSNVSRSNGALSLEDVSCVGLDGTPWPDEAKDRGAQLEDDREYFKHHKPSPLAEMEMADTRKPITQATDAPAGAGVAFYPAPDGGVMVWRPEQLETAEESLMRAMEIWKQNSMRGDPDSPHGRILRQLRGENW</sequence>
<dbReference type="GeneID" id="107813413"/>
<proteinExistence type="predicted"/>
<gene>
    <name evidence="2" type="primary">LOC107813413</name>
</gene>
<evidence type="ECO:0000313" key="1">
    <source>
        <dbReference type="Proteomes" id="UP000790787"/>
    </source>
</evidence>
<reference evidence="1" key="1">
    <citation type="journal article" date="2014" name="Nat. Commun.">
        <title>The tobacco genome sequence and its comparison with those of tomato and potato.</title>
        <authorList>
            <person name="Sierro N."/>
            <person name="Battey J.N."/>
            <person name="Ouadi S."/>
            <person name="Bakaher N."/>
            <person name="Bovet L."/>
            <person name="Willig A."/>
            <person name="Goepfert S."/>
            <person name="Peitsch M.C."/>
            <person name="Ivanov N.V."/>
        </authorList>
    </citation>
    <scope>NUCLEOTIDE SEQUENCE [LARGE SCALE GENOMIC DNA]</scope>
</reference>
<dbReference type="PaxDb" id="4097-A0A1S4BZ39"/>
<dbReference type="RefSeq" id="XP_016494171.1">
    <property type="nucleotide sequence ID" value="XM_016638685.1"/>
</dbReference>
<dbReference type="PANTHER" id="PTHR35985">
    <property type="entry name" value="OS07G0675200 PROTEIN"/>
    <property type="match status" value="1"/>
</dbReference>
<dbReference type="Proteomes" id="UP000790787">
    <property type="component" value="Chromosome 19"/>
</dbReference>
<organism evidence="1 2">
    <name type="scientific">Nicotiana tabacum</name>
    <name type="common">Common tobacco</name>
    <dbReference type="NCBI Taxonomy" id="4097"/>
    <lineage>
        <taxon>Eukaryota</taxon>
        <taxon>Viridiplantae</taxon>
        <taxon>Streptophyta</taxon>
        <taxon>Embryophyta</taxon>
        <taxon>Tracheophyta</taxon>
        <taxon>Spermatophyta</taxon>
        <taxon>Magnoliopsida</taxon>
        <taxon>eudicotyledons</taxon>
        <taxon>Gunneridae</taxon>
        <taxon>Pentapetalae</taxon>
        <taxon>asterids</taxon>
        <taxon>lamiids</taxon>
        <taxon>Solanales</taxon>
        <taxon>Solanaceae</taxon>
        <taxon>Nicotianoideae</taxon>
        <taxon>Nicotianeae</taxon>
        <taxon>Nicotiana</taxon>
    </lineage>
</organism>
<dbReference type="AlphaFoldDB" id="A0A1S4BZ39"/>
<dbReference type="RefSeq" id="XP_016494171.2">
    <property type="nucleotide sequence ID" value="XM_016638685.2"/>
</dbReference>
<dbReference type="KEGG" id="nta:107813413"/>
<dbReference type="OMA" id="WPDESKS"/>
<protein>
    <submittedName>
        <fullName evidence="2">Uncharacterized protein LOC107813413</fullName>
    </submittedName>
</protein>
<evidence type="ECO:0000313" key="2">
    <source>
        <dbReference type="RefSeq" id="XP_016494171.2"/>
    </source>
</evidence>
<dbReference type="PANTHER" id="PTHR35985:SF1">
    <property type="entry name" value="OS07G0675200 PROTEIN"/>
    <property type="match status" value="1"/>
</dbReference>
<name>A0A1S4BZ39_TOBAC</name>
<dbReference type="OrthoDB" id="779250at2759"/>